<evidence type="ECO:0008006" key="4">
    <source>
        <dbReference type="Google" id="ProtNLM"/>
    </source>
</evidence>
<reference evidence="2 3" key="1">
    <citation type="submission" date="2021-06" db="EMBL/GenBank/DDBJ databases">
        <title>Caerostris darwini draft genome.</title>
        <authorList>
            <person name="Kono N."/>
            <person name="Arakawa K."/>
        </authorList>
    </citation>
    <scope>NUCLEOTIDE SEQUENCE [LARGE SCALE GENOMIC DNA]</scope>
</reference>
<sequence length="142" mass="16679">MRHLDFHEKKTHPVLPIHPLPPSLLPKSKRKATTSRKTIQILERNFSESDKRSRNAVFKKRFYACTKDGNEWRKTSKLQMRHLDFHEKEIHPVFHPPTQHPRSFPKAREKLPLPGVCASSNFPFQMLMPDFRPDPLIGLPDI</sequence>
<dbReference type="EMBL" id="BPLQ01008529">
    <property type="protein sequence ID" value="GIY37955.1"/>
    <property type="molecule type" value="Genomic_DNA"/>
</dbReference>
<evidence type="ECO:0000313" key="3">
    <source>
        <dbReference type="Proteomes" id="UP001054837"/>
    </source>
</evidence>
<feature type="region of interest" description="Disordered" evidence="1">
    <location>
        <begin position="1"/>
        <end position="36"/>
    </location>
</feature>
<dbReference type="AlphaFoldDB" id="A0AAV4SZL3"/>
<gene>
    <name evidence="2" type="ORF">CDAR_216531</name>
</gene>
<comment type="caution">
    <text evidence="2">The sequence shown here is derived from an EMBL/GenBank/DDBJ whole genome shotgun (WGS) entry which is preliminary data.</text>
</comment>
<name>A0AAV4SZL3_9ARAC</name>
<dbReference type="Proteomes" id="UP001054837">
    <property type="component" value="Unassembled WGS sequence"/>
</dbReference>
<evidence type="ECO:0000256" key="1">
    <source>
        <dbReference type="SAM" id="MobiDB-lite"/>
    </source>
</evidence>
<protein>
    <recommendedName>
        <fullName evidence="4">C2H2-type domain-containing protein</fullName>
    </recommendedName>
</protein>
<accession>A0AAV4SZL3</accession>
<keyword evidence="3" id="KW-1185">Reference proteome</keyword>
<proteinExistence type="predicted"/>
<organism evidence="2 3">
    <name type="scientific">Caerostris darwini</name>
    <dbReference type="NCBI Taxonomy" id="1538125"/>
    <lineage>
        <taxon>Eukaryota</taxon>
        <taxon>Metazoa</taxon>
        <taxon>Ecdysozoa</taxon>
        <taxon>Arthropoda</taxon>
        <taxon>Chelicerata</taxon>
        <taxon>Arachnida</taxon>
        <taxon>Araneae</taxon>
        <taxon>Araneomorphae</taxon>
        <taxon>Entelegynae</taxon>
        <taxon>Araneoidea</taxon>
        <taxon>Araneidae</taxon>
        <taxon>Caerostris</taxon>
    </lineage>
</organism>
<evidence type="ECO:0000313" key="2">
    <source>
        <dbReference type="EMBL" id="GIY37955.1"/>
    </source>
</evidence>